<gene>
    <name evidence="2" type="ORF">JW984_07105</name>
</gene>
<evidence type="ECO:0000256" key="1">
    <source>
        <dbReference type="SAM" id="Phobius"/>
    </source>
</evidence>
<feature type="transmembrane region" description="Helical" evidence="1">
    <location>
        <begin position="67"/>
        <end position="89"/>
    </location>
</feature>
<feature type="transmembrane region" description="Helical" evidence="1">
    <location>
        <begin position="42"/>
        <end position="61"/>
    </location>
</feature>
<accession>A0A9D8KDF7</accession>
<comment type="caution">
    <text evidence="2">The sequence shown here is derived from an EMBL/GenBank/DDBJ whole genome shotgun (WGS) entry which is preliminary data.</text>
</comment>
<dbReference type="EMBL" id="JAFGIX010000032">
    <property type="protein sequence ID" value="MBN1572946.1"/>
    <property type="molecule type" value="Genomic_DNA"/>
</dbReference>
<keyword evidence="1" id="KW-1133">Transmembrane helix</keyword>
<dbReference type="AlphaFoldDB" id="A0A9D8KDF7"/>
<feature type="transmembrane region" description="Helical" evidence="1">
    <location>
        <begin position="145"/>
        <end position="165"/>
    </location>
</feature>
<evidence type="ECO:0000313" key="3">
    <source>
        <dbReference type="Proteomes" id="UP000809273"/>
    </source>
</evidence>
<dbReference type="Proteomes" id="UP000809273">
    <property type="component" value="Unassembled WGS sequence"/>
</dbReference>
<reference evidence="2" key="1">
    <citation type="journal article" date="2021" name="Environ. Microbiol.">
        <title>Genomic characterization of three novel Desulfobacterota classes expand the metabolic and phylogenetic diversity of the phylum.</title>
        <authorList>
            <person name="Murphy C.L."/>
            <person name="Biggerstaff J."/>
            <person name="Eichhorn A."/>
            <person name="Ewing E."/>
            <person name="Shahan R."/>
            <person name="Soriano D."/>
            <person name="Stewart S."/>
            <person name="VanMol K."/>
            <person name="Walker R."/>
            <person name="Walters P."/>
            <person name="Elshahed M.S."/>
            <person name="Youssef N.H."/>
        </authorList>
    </citation>
    <scope>NUCLEOTIDE SEQUENCE</scope>
    <source>
        <strain evidence="2">Zod_Metabat.24</strain>
    </source>
</reference>
<reference evidence="2" key="2">
    <citation type="submission" date="2021-01" db="EMBL/GenBank/DDBJ databases">
        <authorList>
            <person name="Hahn C.R."/>
            <person name="Youssef N.H."/>
            <person name="Elshahed M."/>
        </authorList>
    </citation>
    <scope>NUCLEOTIDE SEQUENCE</scope>
    <source>
        <strain evidence="2">Zod_Metabat.24</strain>
    </source>
</reference>
<keyword evidence="1" id="KW-0472">Membrane</keyword>
<organism evidence="2 3">
    <name type="scientific">Candidatus Zymogenus saltonus</name>
    <dbReference type="NCBI Taxonomy" id="2844893"/>
    <lineage>
        <taxon>Bacteria</taxon>
        <taxon>Deltaproteobacteria</taxon>
        <taxon>Candidatus Zymogenia</taxon>
        <taxon>Candidatus Zymogeniales</taxon>
        <taxon>Candidatus Zymogenaceae</taxon>
        <taxon>Candidatus Zymogenus</taxon>
    </lineage>
</organism>
<proteinExistence type="predicted"/>
<protein>
    <submittedName>
        <fullName evidence="2">Uncharacterized protein</fullName>
    </submittedName>
</protein>
<feature type="transmembrane region" description="Helical" evidence="1">
    <location>
        <begin position="6"/>
        <end position="30"/>
    </location>
</feature>
<evidence type="ECO:0000313" key="2">
    <source>
        <dbReference type="EMBL" id="MBN1572946.1"/>
    </source>
</evidence>
<feature type="transmembrane region" description="Helical" evidence="1">
    <location>
        <begin position="101"/>
        <end position="125"/>
    </location>
</feature>
<name>A0A9D8KDF7_9DELT</name>
<keyword evidence="1" id="KW-0812">Transmembrane</keyword>
<sequence length="185" mass="21080">MERKGFFKSFIVPLVIVVGIMLISAIIYHSASGLEPGKLRDLLISIFGPLLFFSIWFFALVGPPLAYFRGALFIERLIIAFANPIIWIVKMESMVACQFSGIEMIYFLFLPWFFGIICVTLFLFSVSEIVCRTIHKIKDPEDVRIFHPAVVVLLILGLAGTYMGLIKGQEWVYMVVHHYAAHFLN</sequence>